<dbReference type="SMART" id="SM00557">
    <property type="entry name" value="IG_FLMN"/>
    <property type="match status" value="17"/>
</dbReference>
<accession>A0AAN5HZ20</accession>
<feature type="repeat" description="Filamin" evidence="4">
    <location>
        <begin position="644"/>
        <end position="753"/>
    </location>
</feature>
<feature type="repeat" description="Filamin" evidence="4">
    <location>
        <begin position="751"/>
        <end position="846"/>
    </location>
</feature>
<feature type="repeat" description="Filamin" evidence="4">
    <location>
        <begin position="1035"/>
        <end position="1135"/>
    </location>
</feature>
<keyword evidence="3" id="KW-0009">Actin-binding</keyword>
<feature type="repeat" description="Filamin" evidence="4">
    <location>
        <begin position="1857"/>
        <end position="1949"/>
    </location>
</feature>
<proteinExistence type="inferred from homology"/>
<protein>
    <recommendedName>
        <fullName evidence="5">Calponin-homology (CH) domain-containing protein</fullName>
    </recommendedName>
</protein>
<dbReference type="SUPFAM" id="SSF47576">
    <property type="entry name" value="Calponin-homology domain, CH-domain"/>
    <property type="match status" value="1"/>
</dbReference>
<dbReference type="Gene3D" id="2.60.40.10">
    <property type="entry name" value="Immunoglobulins"/>
    <property type="match status" value="18"/>
</dbReference>
<evidence type="ECO:0000313" key="6">
    <source>
        <dbReference type="EMBL" id="GMR46035.1"/>
    </source>
</evidence>
<dbReference type="PROSITE" id="PS50194">
    <property type="entry name" value="FILAMIN_REPEAT"/>
    <property type="match status" value="18"/>
</dbReference>
<name>A0AAN5HZ20_9BILA</name>
<feature type="repeat" description="Filamin" evidence="4">
    <location>
        <begin position="845"/>
        <end position="941"/>
    </location>
</feature>
<evidence type="ECO:0000256" key="1">
    <source>
        <dbReference type="ARBA" id="ARBA00009238"/>
    </source>
</evidence>
<feature type="repeat" description="Filamin" evidence="4">
    <location>
        <begin position="1781"/>
        <end position="1854"/>
    </location>
</feature>
<evidence type="ECO:0000256" key="3">
    <source>
        <dbReference type="ARBA" id="ARBA00023203"/>
    </source>
</evidence>
<dbReference type="InterPro" id="IPR017868">
    <property type="entry name" value="Filamin/ABP280_repeat-like"/>
</dbReference>
<dbReference type="Pfam" id="PF00630">
    <property type="entry name" value="Filamin"/>
    <property type="match status" value="13"/>
</dbReference>
<dbReference type="SUPFAM" id="SSF81296">
    <property type="entry name" value="E set domains"/>
    <property type="match status" value="19"/>
</dbReference>
<feature type="repeat" description="Filamin" evidence="4">
    <location>
        <begin position="2173"/>
        <end position="2267"/>
    </location>
</feature>
<feature type="repeat" description="Filamin" evidence="4">
    <location>
        <begin position="435"/>
        <end position="549"/>
    </location>
</feature>
<gene>
    <name evidence="6" type="ORF">PMAYCL1PPCAC_16230</name>
</gene>
<dbReference type="InterPro" id="IPR001715">
    <property type="entry name" value="CH_dom"/>
</dbReference>
<dbReference type="FunFam" id="2.60.40.10:FF:000096">
    <property type="entry name" value="filamin-C isoform X2"/>
    <property type="match status" value="1"/>
</dbReference>
<dbReference type="InterPro" id="IPR036872">
    <property type="entry name" value="CH_dom_sf"/>
</dbReference>
<reference evidence="7" key="1">
    <citation type="submission" date="2022-10" db="EMBL/GenBank/DDBJ databases">
        <title>Genome assembly of Pristionchus species.</title>
        <authorList>
            <person name="Yoshida K."/>
            <person name="Sommer R.J."/>
        </authorList>
    </citation>
    <scope>NUCLEOTIDE SEQUENCE [LARGE SCALE GENOMIC DNA]</scope>
    <source>
        <strain evidence="7">RS5460</strain>
    </source>
</reference>
<dbReference type="EMBL" id="BTRK01000004">
    <property type="protein sequence ID" value="GMR46035.1"/>
    <property type="molecule type" value="Genomic_DNA"/>
</dbReference>
<evidence type="ECO:0000256" key="4">
    <source>
        <dbReference type="PROSITE-ProRule" id="PRU00087"/>
    </source>
</evidence>
<feature type="domain" description="Calponin-homology (CH)" evidence="5">
    <location>
        <begin position="21"/>
        <end position="127"/>
    </location>
</feature>
<feature type="repeat" description="Filamin" evidence="4">
    <location>
        <begin position="1491"/>
        <end position="1575"/>
    </location>
</feature>
<organism evidence="6 7">
    <name type="scientific">Pristionchus mayeri</name>
    <dbReference type="NCBI Taxonomy" id="1317129"/>
    <lineage>
        <taxon>Eukaryota</taxon>
        <taxon>Metazoa</taxon>
        <taxon>Ecdysozoa</taxon>
        <taxon>Nematoda</taxon>
        <taxon>Chromadorea</taxon>
        <taxon>Rhabditida</taxon>
        <taxon>Rhabditina</taxon>
        <taxon>Diplogasteromorpha</taxon>
        <taxon>Diplogasteroidea</taxon>
        <taxon>Neodiplogasteridae</taxon>
        <taxon>Pristionchus</taxon>
    </lineage>
</organism>
<dbReference type="PROSITE" id="PS50021">
    <property type="entry name" value="CH"/>
    <property type="match status" value="2"/>
</dbReference>
<comment type="similarity">
    <text evidence="1">Belongs to the filamin family.</text>
</comment>
<feature type="repeat" description="Filamin" evidence="4">
    <location>
        <begin position="1664"/>
        <end position="1756"/>
    </location>
</feature>
<dbReference type="FunFam" id="2.60.40.10:FF:000140">
    <property type="entry name" value="FiLamiN (Actin binding protein) homolog"/>
    <property type="match status" value="1"/>
</dbReference>
<feature type="repeat" description="Filamin" evidence="4">
    <location>
        <begin position="549"/>
        <end position="640"/>
    </location>
</feature>
<feature type="repeat" description="Filamin" evidence="4">
    <location>
        <begin position="1572"/>
        <end position="1661"/>
    </location>
</feature>
<feature type="repeat" description="Filamin" evidence="4">
    <location>
        <begin position="2048"/>
        <end position="2139"/>
    </location>
</feature>
<dbReference type="CDD" id="cd21230">
    <property type="entry name" value="CH_FLN_rpt2"/>
    <property type="match status" value="1"/>
</dbReference>
<dbReference type="InterPro" id="IPR014756">
    <property type="entry name" value="Ig_E-set"/>
</dbReference>
<dbReference type="GO" id="GO:0030036">
    <property type="term" value="P:actin cytoskeleton organization"/>
    <property type="evidence" value="ECO:0007669"/>
    <property type="project" value="InterPro"/>
</dbReference>
<dbReference type="Pfam" id="PF00307">
    <property type="entry name" value="CH"/>
    <property type="match status" value="2"/>
</dbReference>
<dbReference type="InterPro" id="IPR001298">
    <property type="entry name" value="Filamin/ABP280_rpt"/>
</dbReference>
<dbReference type="FunFam" id="1.10.418.10:FF:000006">
    <property type="entry name" value="Filamin-B isoform A"/>
    <property type="match status" value="1"/>
</dbReference>
<dbReference type="SMART" id="SM00033">
    <property type="entry name" value="CH"/>
    <property type="match status" value="2"/>
</dbReference>
<evidence type="ECO:0000256" key="2">
    <source>
        <dbReference type="ARBA" id="ARBA00022737"/>
    </source>
</evidence>
<dbReference type="PANTHER" id="PTHR38537">
    <property type="entry name" value="JITTERBUG, ISOFORM N"/>
    <property type="match status" value="1"/>
</dbReference>
<evidence type="ECO:0000259" key="5">
    <source>
        <dbReference type="PROSITE" id="PS50021"/>
    </source>
</evidence>
<dbReference type="GO" id="GO:0051015">
    <property type="term" value="F:actin filament binding"/>
    <property type="evidence" value="ECO:0007669"/>
    <property type="project" value="InterPro"/>
</dbReference>
<dbReference type="InterPro" id="IPR001589">
    <property type="entry name" value="Actinin_actin-bd_CS"/>
</dbReference>
<dbReference type="InterPro" id="IPR044801">
    <property type="entry name" value="Filamin"/>
</dbReference>
<dbReference type="PANTHER" id="PTHR38537:SF8">
    <property type="entry name" value="FILAMIN-A"/>
    <property type="match status" value="1"/>
</dbReference>
<feature type="repeat" description="Filamin" evidence="4">
    <location>
        <begin position="940"/>
        <end position="1034"/>
    </location>
</feature>
<feature type="repeat" description="Filamin" evidence="4">
    <location>
        <begin position="1414"/>
        <end position="1483"/>
    </location>
</feature>
<dbReference type="InterPro" id="IPR013783">
    <property type="entry name" value="Ig-like_fold"/>
</dbReference>
<dbReference type="PROSITE" id="PS00019">
    <property type="entry name" value="ACTININ_1"/>
    <property type="match status" value="1"/>
</dbReference>
<comment type="caution">
    <text evidence="6">The sequence shown here is derived from an EMBL/GenBank/DDBJ whole genome shotgun (WGS) entry which is preliminary data.</text>
</comment>
<keyword evidence="7" id="KW-1185">Reference proteome</keyword>
<dbReference type="Gene3D" id="1.10.418.10">
    <property type="entry name" value="Calponin-like domain"/>
    <property type="match status" value="2"/>
</dbReference>
<keyword evidence="2" id="KW-0677">Repeat</keyword>
<feature type="repeat" description="Filamin" evidence="4">
    <location>
        <begin position="329"/>
        <end position="436"/>
    </location>
</feature>
<feature type="domain" description="Calponin-homology (CH)" evidence="5">
    <location>
        <begin position="145"/>
        <end position="249"/>
    </location>
</feature>
<evidence type="ECO:0000313" key="7">
    <source>
        <dbReference type="Proteomes" id="UP001328107"/>
    </source>
</evidence>
<feature type="repeat" description="Filamin" evidence="4">
    <location>
        <begin position="258"/>
        <end position="322"/>
    </location>
</feature>
<feature type="repeat" description="Filamin" evidence="4">
    <location>
        <begin position="1971"/>
        <end position="2045"/>
    </location>
</feature>
<dbReference type="Proteomes" id="UP001328107">
    <property type="component" value="Unassembled WGS sequence"/>
</dbReference>
<sequence>MAEQDDAVVPALMLPDAAWKSIQQNTFTRWVNKHLAKADQHVDNLETDLADGLRLIKLAEVLSHKSVGKHSKKVSFRSQKLENVSVALKFLQDIERIKIVNIDSSHIVDCNRKLILGLIWTLIVHYSISAHMWEGADEAPAAAEQTPKQRLLAWIRSKLPSDVPVTNFTSDWNDGVALGALVDALAPGPLSNWRDWDPDNAVQNTRSAMSLADEDLGVAQLITPEELINPNIDEKSVMTYLAQFPQAKRAIPKGRISALEERPTVGVPTDFIVTVPNDQLKPKVAIRDSEGAAIHHTLTKTSPTEYSVKFTPERRGDHEISLFVVHFSTGDGRATPDASAHVTARSPARLVYSPETRLGEGAVTLSIEDADGATPDDIDIVILPASAGEERPVVVGSEHSASSFSAAYTPTVVGLHSVNVFERRKPLPGSPFPLRVRAPGDDLRAWGRGLACAGVVAGERVDVNVDHLEAFDSHGQPIESKRAKRDLRNVPIAVRVFENATGVARDADVRGSSADARAFSYIPPTAGDYTVEVTADGAHVGLSPFHVSVAESVQSRVRAFGPGLEGGVAMLPSVFYVESNGERARLAFAVEGPSQTEIQCEDRGNGSAIVEYTPAIPGVYSVSILAGEEHIKDSPFVLLVEPADAHLRPSAVRVSGLDRGVYVLGHPIEFEIDTTHAGDTLMIPSVSVLDRELLPVETTVTQLIPSHTGPAQSPSSASGLFSCVTVPTHAGQHYINVAVKGVSVPGSPFPVTVVDPSLLRIYGPGVDGPVVSNEPTHFTVDAKQAGPGTLELALNDGDGRAVDIDVLKNADGSFTVKYTAPRPGPYQLKVVFAGEELPKIEINVKPNFDPAGIRVEGLENDSLFVGQPLRLRVDPQGTPASAKGAEIILVDEHGHRGRLFDSKDAAGVLEATYSPDKKGDLVVEVLFDGVEIKKKTIHVREGCDGSKVKCTGEGLSKATVDKKATFHIDTKEAGVGRLHIEITGPDEVPTKIHDNGDGTATVEYVPGKPGLYTLSIMYGEDRKHVPGSPFRALADHPHDTRAVVVRGLEKREARAGAVRRFTIDASKSAEANVAARLPIGQQQPFVVERAHEPRVYDCHFTPVEDVADETPRKSLPLEVLYGGEHVTGSPFALALLPESDPSAIRLVTPQSVAASRDGVILIDKTEAGKIGALEIEVTGPDGRRRRYEITPTATEHVDELRFRTDLPGEYFVQVRLVGDESRTVVKKTRLTAEARGVLEHIVISEMHSWEEHWEISVDHKMRLLRSVDDANARIALIETTGKGIEYAVEARKIGENQWEDVIIVRARKSGKHHVVVLYGGVVVKEIEFEAFTAEELEALRVKELEAARVREAAERLAREAAARIVVEETVEVLEKKYYSVEESERQTQHSALEANNNELDSGRILSFDERVFPFDFDPSEIDAAKLEATVEMPGASTKDSAEIIDNHDGTVLVKYTPKTSGNHILSIVHDGVLVQGTPISFYVDKYSDGFATVYGPGTQGGVVGETAHFTVCAKHGHAKELSVSIEGPAQANIKIHDNKDGTCSVSWIPPMPGEYKLHVKLAGKEIDQSPFKVLVAGEGSKRAHLSVGSTSEVALNISESELKGISASIKSPSGIEEPCFVRIIDGGRLGVSFTPREAGEHLITVKRNGKLVPKAPFKIKVDRSQVGDASKVEVSGDGRAKAITQQWNEILIDTTKAGYGGLSVSVQGPSKAELQCKEKKTGLVQVLYKPTEPGVYAIAVKFADHHVLNSPLTVHCTGKSGGAVKEEIEKRTEQASISLPDQEANLYLKLPNTSPMDVVARIMDPKGNTEDVEMRDQGGAFYLIKFKPKVEGSHALSVLHRDAHVNGSPFQFTVGSFHEGGAHKVRASGMGVVRGETTAWQSFNLYSREAGAGKLNVAIEGPSKATLKFEDHKDGNCHVDYKVTTPGEYSISVKFNDVHIADSPFKVFLSPATGEVRKLELASFHDSGIPVGKAFTFMVLTHRARGHLEGKVLTPNGETEQIDIVPIEDGESYAMRIVPKESGNHYIHVTLDGAPMRDSPFRLRVGGKDECDPTAIHASGEGLVSGTTGQKGEFVIMTSNAGAGILTIQMDGPSKVTLDAYELDTGYKGRYTALAPGDYYAAIKYNGIHIPGSPYKIHIDGKVLGGNGYNETAVVKIDALAKTSKGTVAVAPVYKGDASKVTAKGAGLNKFFPGRPAMFTIDTALAGQNLLMVGIVTTKGPCEEVVVKHQGNGHYICTYRIQDRLKGFVFIKYGDVEIPGSPFALEY</sequence>